<dbReference type="AlphaFoldDB" id="A0A1K1ZFT7"/>
<accession>A0A1K1ZFT7</accession>
<reference evidence="1 2" key="1">
    <citation type="submission" date="2016-11" db="EMBL/GenBank/DDBJ databases">
        <authorList>
            <person name="Jaros S."/>
            <person name="Januszkiewicz K."/>
            <person name="Wedrychowicz H."/>
        </authorList>
    </citation>
    <scope>NUCLEOTIDE SEQUENCE [LARGE SCALE GENOMIC DNA]</scope>
    <source>
        <strain evidence="1 2">OK807</strain>
    </source>
</reference>
<evidence type="ECO:0000313" key="1">
    <source>
        <dbReference type="EMBL" id="SFX72967.1"/>
    </source>
</evidence>
<gene>
    <name evidence="1" type="ORF">SAMN02787144_1005342</name>
</gene>
<evidence type="ECO:0000313" key="2">
    <source>
        <dbReference type="Proteomes" id="UP000181909"/>
    </source>
</evidence>
<dbReference type="RefSeq" id="WP_072485236.1">
    <property type="nucleotide sequence ID" value="NZ_CP108276.1"/>
</dbReference>
<dbReference type="OrthoDB" id="4549134at2"/>
<sequence length="238" mass="26900">MGKQRITVCLPPVGPGGLKQAIEQAMAPFWYDREDRPHPDWVGEWSYWFVSGAGCLFDVLPGHEDDPRLVRYDDWTEPAEDLPPSRCHGGPRGILDLDTPRAAEARRAAGTWTAYRAFADGYPPALPFRHFAERVRNLEPDHVREAAVAAFREQPLIQAIEADPALEERFTFDPVRRFDEDLETYVTRHVAAVLPTPALLTLDGRWVEAGGLDYKQMFNAYLDGLPGDTMVVRVLYHS</sequence>
<dbReference type="EMBL" id="FPJO01000005">
    <property type="protein sequence ID" value="SFX72967.1"/>
    <property type="molecule type" value="Genomic_DNA"/>
</dbReference>
<name>A0A1K1ZFT7_STRAR</name>
<protein>
    <submittedName>
        <fullName evidence="1">Uncharacterized protein</fullName>
    </submittedName>
</protein>
<organism evidence="1 2">
    <name type="scientific">Streptomyces atratus</name>
    <dbReference type="NCBI Taxonomy" id="1893"/>
    <lineage>
        <taxon>Bacteria</taxon>
        <taxon>Bacillati</taxon>
        <taxon>Actinomycetota</taxon>
        <taxon>Actinomycetes</taxon>
        <taxon>Kitasatosporales</taxon>
        <taxon>Streptomycetaceae</taxon>
        <taxon>Streptomyces</taxon>
    </lineage>
</organism>
<dbReference type="Proteomes" id="UP000181909">
    <property type="component" value="Unassembled WGS sequence"/>
</dbReference>
<proteinExistence type="predicted"/>